<sequence>MKKQICELYSNETSSDHSPNSSNSSSRDDEIKFDTKTYSKSQIQFQQSYINNNNNNNNDDIDNNNDDNINNPKIPSHSAVCPDFWAPPLNKFNCQIVYKNYDPEIDLSIREYYERIVKGKVMEKLLAIAGIRIAAVLTLFS</sequence>
<evidence type="ECO:0000256" key="1">
    <source>
        <dbReference type="SAM" id="MobiDB-lite"/>
    </source>
</evidence>
<feature type="compositionally biased region" description="Polar residues" evidence="1">
    <location>
        <begin position="38"/>
        <end position="49"/>
    </location>
</feature>
<evidence type="ECO:0000313" key="3">
    <source>
        <dbReference type="Proteomes" id="UP000266861"/>
    </source>
</evidence>
<name>A0A397IZL9_9GLOM</name>
<dbReference type="STRING" id="1348612.A0A397IZL9"/>
<protein>
    <submittedName>
        <fullName evidence="2">Uncharacterized protein</fullName>
    </submittedName>
</protein>
<dbReference type="AlphaFoldDB" id="A0A397IZL9"/>
<dbReference type="OrthoDB" id="441446at2759"/>
<dbReference type="InterPro" id="IPR008947">
    <property type="entry name" value="PLipase_C/P1_nuclease_dom_sf"/>
</dbReference>
<dbReference type="Gene3D" id="1.10.575.10">
    <property type="entry name" value="P1 Nuclease"/>
    <property type="match status" value="1"/>
</dbReference>
<feature type="region of interest" description="Disordered" evidence="1">
    <location>
        <begin position="1"/>
        <end position="73"/>
    </location>
</feature>
<comment type="caution">
    <text evidence="2">The sequence shown here is derived from an EMBL/GenBank/DDBJ whole genome shotgun (WGS) entry which is preliminary data.</text>
</comment>
<feature type="compositionally biased region" description="Basic and acidic residues" evidence="1">
    <location>
        <begin position="26"/>
        <end position="37"/>
    </location>
</feature>
<keyword evidence="3" id="KW-1185">Reference proteome</keyword>
<dbReference type="GO" id="GO:0016788">
    <property type="term" value="F:hydrolase activity, acting on ester bonds"/>
    <property type="evidence" value="ECO:0007669"/>
    <property type="project" value="InterPro"/>
</dbReference>
<proteinExistence type="predicted"/>
<dbReference type="EMBL" id="PQFF01000112">
    <property type="protein sequence ID" value="RHZ81485.1"/>
    <property type="molecule type" value="Genomic_DNA"/>
</dbReference>
<accession>A0A397IZL9</accession>
<reference evidence="2 3" key="1">
    <citation type="submission" date="2018-08" db="EMBL/GenBank/DDBJ databases">
        <title>Genome and evolution of the arbuscular mycorrhizal fungus Diversispora epigaea (formerly Glomus versiforme) and its bacterial endosymbionts.</title>
        <authorList>
            <person name="Sun X."/>
            <person name="Fei Z."/>
            <person name="Harrison M."/>
        </authorList>
    </citation>
    <scope>NUCLEOTIDE SEQUENCE [LARGE SCALE GENOMIC DNA]</scope>
    <source>
        <strain evidence="2 3">IT104</strain>
    </source>
</reference>
<dbReference type="SUPFAM" id="SSF48537">
    <property type="entry name" value="Phospholipase C/P1 nuclease"/>
    <property type="match status" value="1"/>
</dbReference>
<feature type="compositionally biased region" description="Low complexity" evidence="1">
    <location>
        <begin position="10"/>
        <end position="25"/>
    </location>
</feature>
<dbReference type="Proteomes" id="UP000266861">
    <property type="component" value="Unassembled WGS sequence"/>
</dbReference>
<evidence type="ECO:0000313" key="2">
    <source>
        <dbReference type="EMBL" id="RHZ81485.1"/>
    </source>
</evidence>
<organism evidence="2 3">
    <name type="scientific">Diversispora epigaea</name>
    <dbReference type="NCBI Taxonomy" id="1348612"/>
    <lineage>
        <taxon>Eukaryota</taxon>
        <taxon>Fungi</taxon>
        <taxon>Fungi incertae sedis</taxon>
        <taxon>Mucoromycota</taxon>
        <taxon>Glomeromycotina</taxon>
        <taxon>Glomeromycetes</taxon>
        <taxon>Diversisporales</taxon>
        <taxon>Diversisporaceae</taxon>
        <taxon>Diversispora</taxon>
    </lineage>
</organism>
<gene>
    <name evidence="2" type="ORF">Glove_120g176</name>
</gene>